<keyword evidence="11" id="KW-1133">Transmembrane helix</keyword>
<dbReference type="Proteomes" id="UP000009336">
    <property type="component" value="Unassembled WGS sequence"/>
</dbReference>
<keyword evidence="5 10" id="KW-1029">Fimbrium biogenesis</keyword>
<name>K8WN34_9GAMM</name>
<gene>
    <name evidence="14" type="ORF">OOA_09081</name>
</gene>
<dbReference type="Gene3D" id="2.60.40.2070">
    <property type="match status" value="1"/>
</dbReference>
<comment type="subcellular location">
    <subcellularLocation>
        <location evidence="1 10">Cell outer membrane</location>
        <topology evidence="1 10">Multi-pass membrane protein</topology>
    </subcellularLocation>
</comment>
<sequence length="914" mass="99314">MQNTQQKMNNKIVVLPTFFRLSLLSAGVMLGLSSWVYGEDYFDPSFLTLSGETSQIDLSAFGKEGAVAEGEYTIAVFVNNQDAGQFTLQFGKNAKQVIAPELTPTLLEAWGINVPNIPDLKSLPSETRIDDLAAYIPQATTKLDLARLRLDLSIPQVAMNPKYARYSDPALWENGIPALMFNYNVSAGQNRNYSAGSTTQANNLFASVRGGANLGAWRLRSTMTHTRFEYSGQENQSNRTQQQTRFSNTYLSRDIRGLRSTIQAGETSTGGEIFDSVSFKGVKLTSNEQMLPSQLRGYAPAISGVANSNARITVRQNGNVVYETYVAPGPFYINDIQQAGLSGDYDVTVTEADGSERRFIVPYSALPTMLRPGGWKYELTAGRYNGSLTQGSRQSDFVLATGVYGLPNGITVFGGTLVAKDYQAVTAGSGLSLGEIGAISADVTSSVAKFQTGQGQSDRKTGQSFRLRYSKSLVSTGTSVDLTALRYSTEHFYNFSEFNSQGYNLEEGLSPWTLQRRRSSFQTQLSQQLGEYGTLRFRANRDDYWGNNKTLTGLSLGYSTSVKGVSFGVNYNIDRIKDTNGHWPENRQISANISIPFRIFGHSEGLQSIYATSTMTHDNKGRTQSQAGISGSMMDNAMSYSVSQSWGNQGQTAVSNANLGYQGSKGSLSTGYSYSDDSRSINMNASGGMLVHGGGVTLSRSMGESVALISAPGASGTRLTNGNATVDWQGYAVAPYLSDYIKNSVGIDPTTLPEGVDVTHSNANVYPTKGAVVKVDIITRVGYQVLMTLKQQNQQPVPFGAIATLMNGSAVDAVNGIVGDMGQVYLAGLPEEGELLVKWGDTPDRQCRVKFTLTHLTIIPDNPIRQVAYICGGENKTETKLQEDKPLKPIAESVVQYEQESSTKPVFSRWAKVE</sequence>
<comment type="similarity">
    <text evidence="2 10">Belongs to the fimbrial export usher family.</text>
</comment>
<protein>
    <submittedName>
        <fullName evidence="14">Putative fimbrial biogenesis outer membrane usher protein</fullName>
    </submittedName>
</protein>
<dbReference type="PATRIC" id="fig|1141662.3.peg.1838"/>
<dbReference type="InterPro" id="IPR043142">
    <property type="entry name" value="PapC-like_C_sf"/>
</dbReference>
<comment type="caution">
    <text evidence="14">The sequence shown here is derived from an EMBL/GenBank/DDBJ whole genome shotgun (WGS) entry which is preliminary data.</text>
</comment>
<keyword evidence="8 10" id="KW-0472">Membrane</keyword>
<keyword evidence="6 10" id="KW-0812">Transmembrane</keyword>
<evidence type="ECO:0000256" key="3">
    <source>
        <dbReference type="ARBA" id="ARBA00022448"/>
    </source>
</evidence>
<dbReference type="InterPro" id="IPR018030">
    <property type="entry name" value="Fimbrial_membr_usher_CS"/>
</dbReference>
<evidence type="ECO:0000256" key="4">
    <source>
        <dbReference type="ARBA" id="ARBA00022452"/>
    </source>
</evidence>
<keyword evidence="15" id="KW-1185">Reference proteome</keyword>
<dbReference type="GO" id="GO:0009297">
    <property type="term" value="P:pilus assembly"/>
    <property type="evidence" value="ECO:0007669"/>
    <property type="project" value="InterPro"/>
</dbReference>
<dbReference type="InterPro" id="IPR037224">
    <property type="entry name" value="PapC_N_sf"/>
</dbReference>
<evidence type="ECO:0000256" key="11">
    <source>
        <dbReference type="SAM" id="Phobius"/>
    </source>
</evidence>
<dbReference type="InterPro" id="IPR042186">
    <property type="entry name" value="FimD_plug_dom"/>
</dbReference>
<dbReference type="Pfam" id="PF13954">
    <property type="entry name" value="PapC_N"/>
    <property type="match status" value="1"/>
</dbReference>
<dbReference type="STRING" id="1141662.OOA_09081"/>
<keyword evidence="4" id="KW-1134">Transmembrane beta strand</keyword>
<dbReference type="Gene3D" id="2.60.40.3110">
    <property type="match status" value="1"/>
</dbReference>
<evidence type="ECO:0000256" key="5">
    <source>
        <dbReference type="ARBA" id="ARBA00022558"/>
    </source>
</evidence>
<evidence type="ECO:0000313" key="14">
    <source>
        <dbReference type="EMBL" id="EKT62033.1"/>
    </source>
</evidence>
<evidence type="ECO:0000256" key="9">
    <source>
        <dbReference type="ARBA" id="ARBA00023237"/>
    </source>
</evidence>
<dbReference type="InterPro" id="IPR025885">
    <property type="entry name" value="PapC_N"/>
</dbReference>
<dbReference type="PANTHER" id="PTHR30451:SF21">
    <property type="entry name" value="FIMBRIAL USHER DOMAIN-CONTAINING PROTEIN YDET-RELATED"/>
    <property type="match status" value="1"/>
</dbReference>
<evidence type="ECO:0000259" key="12">
    <source>
        <dbReference type="Pfam" id="PF13953"/>
    </source>
</evidence>
<dbReference type="GO" id="GO:0015473">
    <property type="term" value="F:fimbrial usher porin activity"/>
    <property type="evidence" value="ECO:0007669"/>
    <property type="project" value="InterPro"/>
</dbReference>
<dbReference type="Pfam" id="PF13953">
    <property type="entry name" value="PapC_C"/>
    <property type="match status" value="1"/>
</dbReference>
<evidence type="ECO:0000313" key="15">
    <source>
        <dbReference type="Proteomes" id="UP000009336"/>
    </source>
</evidence>
<evidence type="ECO:0000256" key="7">
    <source>
        <dbReference type="ARBA" id="ARBA00022729"/>
    </source>
</evidence>
<dbReference type="PANTHER" id="PTHR30451">
    <property type="entry name" value="OUTER MEMBRANE USHER PROTEIN"/>
    <property type="match status" value="1"/>
</dbReference>
<evidence type="ECO:0000256" key="8">
    <source>
        <dbReference type="ARBA" id="ARBA00023136"/>
    </source>
</evidence>
<dbReference type="InterPro" id="IPR000015">
    <property type="entry name" value="Fimb_usher"/>
</dbReference>
<dbReference type="Gene3D" id="3.10.20.410">
    <property type="match status" value="1"/>
</dbReference>
<feature type="domain" description="PapC N-terminal" evidence="13">
    <location>
        <begin position="41"/>
        <end position="186"/>
    </location>
</feature>
<evidence type="ECO:0000256" key="10">
    <source>
        <dbReference type="RuleBase" id="RU003884"/>
    </source>
</evidence>
<keyword evidence="3 10" id="KW-0813">Transport</keyword>
<dbReference type="SUPFAM" id="SSF141729">
    <property type="entry name" value="FimD N-terminal domain-like"/>
    <property type="match status" value="1"/>
</dbReference>
<dbReference type="Gene3D" id="2.60.40.2610">
    <property type="entry name" value="Outer membrane usher protein FimD, plug domain"/>
    <property type="match status" value="1"/>
</dbReference>
<dbReference type="EMBL" id="AKKL01000022">
    <property type="protein sequence ID" value="EKT62033.1"/>
    <property type="molecule type" value="Genomic_DNA"/>
</dbReference>
<evidence type="ECO:0000256" key="1">
    <source>
        <dbReference type="ARBA" id="ARBA00004571"/>
    </source>
</evidence>
<keyword evidence="7" id="KW-0732">Signal</keyword>
<dbReference type="PROSITE" id="PS01151">
    <property type="entry name" value="FIMBRIAL_USHER"/>
    <property type="match status" value="1"/>
</dbReference>
<organism evidence="14 15">
    <name type="scientific">Providencia burhodogranariea DSM 19968</name>
    <dbReference type="NCBI Taxonomy" id="1141662"/>
    <lineage>
        <taxon>Bacteria</taxon>
        <taxon>Pseudomonadati</taxon>
        <taxon>Pseudomonadota</taxon>
        <taxon>Gammaproteobacteria</taxon>
        <taxon>Enterobacterales</taxon>
        <taxon>Morganellaceae</taxon>
        <taxon>Providencia</taxon>
    </lineage>
</organism>
<dbReference type="FunFam" id="2.60.40.3110:FF:000001">
    <property type="entry name" value="Putative fimbrial outer membrane usher"/>
    <property type="match status" value="1"/>
</dbReference>
<dbReference type="HOGENOM" id="CLU_009120_1_0_6"/>
<dbReference type="GO" id="GO:0009279">
    <property type="term" value="C:cell outer membrane"/>
    <property type="evidence" value="ECO:0007669"/>
    <property type="project" value="UniProtKB-SubCell"/>
</dbReference>
<dbReference type="eggNOG" id="COG3188">
    <property type="taxonomic scope" value="Bacteria"/>
</dbReference>
<evidence type="ECO:0000259" key="13">
    <source>
        <dbReference type="Pfam" id="PF13954"/>
    </source>
</evidence>
<evidence type="ECO:0000256" key="2">
    <source>
        <dbReference type="ARBA" id="ARBA00008064"/>
    </source>
</evidence>
<dbReference type="AlphaFoldDB" id="K8WN34"/>
<proteinExistence type="inferred from homology"/>
<evidence type="ECO:0000256" key="6">
    <source>
        <dbReference type="ARBA" id="ARBA00022692"/>
    </source>
</evidence>
<reference evidence="14 15" key="1">
    <citation type="journal article" date="2012" name="BMC Genomics">
        <title>Comparative genomics of bacteria in the genus Providencia isolated from wild Drosophila melanogaster.</title>
        <authorList>
            <person name="Galac M.R."/>
            <person name="Lazzaro B.P."/>
        </authorList>
    </citation>
    <scope>NUCLEOTIDE SEQUENCE [LARGE SCALE GENOMIC DNA]</scope>
    <source>
        <strain evidence="14 15">DSM 19968</strain>
    </source>
</reference>
<keyword evidence="9 10" id="KW-0998">Cell outer membrane</keyword>
<dbReference type="Pfam" id="PF00577">
    <property type="entry name" value="Usher"/>
    <property type="match status" value="1"/>
</dbReference>
<feature type="domain" description="PapC-like C-terminal" evidence="12">
    <location>
        <begin position="786"/>
        <end position="854"/>
    </location>
</feature>
<accession>K8WN34</accession>
<dbReference type="InterPro" id="IPR025949">
    <property type="entry name" value="PapC-like_C"/>
</dbReference>
<feature type="transmembrane region" description="Helical" evidence="11">
    <location>
        <begin position="12"/>
        <end position="37"/>
    </location>
</feature>